<organism evidence="3 4">
    <name type="scientific">Gossypium stocksii</name>
    <dbReference type="NCBI Taxonomy" id="47602"/>
    <lineage>
        <taxon>Eukaryota</taxon>
        <taxon>Viridiplantae</taxon>
        <taxon>Streptophyta</taxon>
        <taxon>Embryophyta</taxon>
        <taxon>Tracheophyta</taxon>
        <taxon>Spermatophyta</taxon>
        <taxon>Magnoliopsida</taxon>
        <taxon>eudicotyledons</taxon>
        <taxon>Gunneridae</taxon>
        <taxon>Pentapetalae</taxon>
        <taxon>rosids</taxon>
        <taxon>malvids</taxon>
        <taxon>Malvales</taxon>
        <taxon>Malvaceae</taxon>
        <taxon>Malvoideae</taxon>
        <taxon>Gossypium</taxon>
    </lineage>
</organism>
<keyword evidence="4" id="KW-1185">Reference proteome</keyword>
<keyword evidence="2" id="KW-0732">Signal</keyword>
<evidence type="ECO:0000256" key="1">
    <source>
        <dbReference type="SAM" id="MobiDB-lite"/>
    </source>
</evidence>
<evidence type="ECO:0000256" key="2">
    <source>
        <dbReference type="SAM" id="SignalP"/>
    </source>
</evidence>
<dbReference type="PRINTS" id="PR01217">
    <property type="entry name" value="PRICHEXTENSN"/>
</dbReference>
<feature type="signal peptide" evidence="2">
    <location>
        <begin position="1"/>
        <end position="23"/>
    </location>
</feature>
<accession>A0A9D3VFW3</accession>
<comment type="caution">
    <text evidence="3">The sequence shown here is derived from an EMBL/GenBank/DDBJ whole genome shotgun (WGS) entry which is preliminary data.</text>
</comment>
<evidence type="ECO:0000313" key="3">
    <source>
        <dbReference type="EMBL" id="KAH1081767.1"/>
    </source>
</evidence>
<name>A0A9D3VFW3_9ROSI</name>
<proteinExistence type="predicted"/>
<feature type="region of interest" description="Disordered" evidence="1">
    <location>
        <begin position="67"/>
        <end position="86"/>
    </location>
</feature>
<feature type="chain" id="PRO_5038811690" evidence="2">
    <location>
        <begin position="24"/>
        <end position="171"/>
    </location>
</feature>
<gene>
    <name evidence="3" type="ORF">J1N35_021528</name>
</gene>
<dbReference type="Proteomes" id="UP000828251">
    <property type="component" value="Unassembled WGS sequence"/>
</dbReference>
<reference evidence="3 4" key="1">
    <citation type="journal article" date="2021" name="Plant Biotechnol. J.">
        <title>Multi-omics assisted identification of the key and species-specific regulatory components of drought-tolerant mechanisms in Gossypium stocksii.</title>
        <authorList>
            <person name="Yu D."/>
            <person name="Ke L."/>
            <person name="Zhang D."/>
            <person name="Wu Y."/>
            <person name="Sun Y."/>
            <person name="Mei J."/>
            <person name="Sun J."/>
            <person name="Sun Y."/>
        </authorList>
    </citation>
    <scope>NUCLEOTIDE SEQUENCE [LARGE SCALE GENOMIC DNA]</scope>
    <source>
        <strain evidence="4">cv. E1</strain>
        <tissue evidence="3">Leaf</tissue>
    </source>
</reference>
<dbReference type="EMBL" id="JAIQCV010000007">
    <property type="protein sequence ID" value="KAH1081767.1"/>
    <property type="molecule type" value="Genomic_DNA"/>
</dbReference>
<dbReference type="AlphaFoldDB" id="A0A9D3VFW3"/>
<protein>
    <submittedName>
        <fullName evidence="3">Uncharacterized protein</fullName>
    </submittedName>
</protein>
<evidence type="ECO:0000313" key="4">
    <source>
        <dbReference type="Proteomes" id="UP000828251"/>
    </source>
</evidence>
<sequence length="171" mass="18939">MWEYNLPNLIVLLNLGALLTCLACPECPHPSPPPNCLPLPPKFPPKHPPFVSKPPFVEPPCVNPPPKAPIVKPPTPKPPVYPSPPVVKPPLEKTPCPPPPPTAQQTCPIDTLKLGTCVDVFGPSSHWCRYLLPRQGHIDTPKPRTHVAQCFKRCWTWMPLSVFAPQSRPNF</sequence>